<keyword evidence="1" id="KW-0548">Nucleotidyltransferase</keyword>
<evidence type="ECO:0000313" key="2">
    <source>
        <dbReference type="Proteomes" id="UP000276133"/>
    </source>
</evidence>
<reference evidence="1 2" key="1">
    <citation type="journal article" date="2018" name="Sci. Rep.">
        <title>Genomic signatures of local adaptation to the degree of environmental predictability in rotifers.</title>
        <authorList>
            <person name="Franch-Gras L."/>
            <person name="Hahn C."/>
            <person name="Garcia-Roger E.M."/>
            <person name="Carmona M.J."/>
            <person name="Serra M."/>
            <person name="Gomez A."/>
        </authorList>
    </citation>
    <scope>NUCLEOTIDE SEQUENCE [LARGE SCALE GENOMIC DNA]</scope>
    <source>
        <strain evidence="1">HYR1</strain>
    </source>
</reference>
<dbReference type="EMBL" id="REGN01009145">
    <property type="protein sequence ID" value="RNA01855.1"/>
    <property type="molecule type" value="Genomic_DNA"/>
</dbReference>
<dbReference type="GO" id="GO:0007508">
    <property type="term" value="P:larval heart development"/>
    <property type="evidence" value="ECO:0007669"/>
    <property type="project" value="TreeGrafter"/>
</dbReference>
<dbReference type="OrthoDB" id="6761209at2759"/>
<protein>
    <submittedName>
        <fullName evidence="1">RNA-directed DNA polymerase from transposon BS</fullName>
    </submittedName>
</protein>
<dbReference type="GO" id="GO:0031012">
    <property type="term" value="C:extracellular matrix"/>
    <property type="evidence" value="ECO:0007669"/>
    <property type="project" value="TreeGrafter"/>
</dbReference>
<dbReference type="AlphaFoldDB" id="A0A3M7PSU8"/>
<dbReference type="Proteomes" id="UP000276133">
    <property type="component" value="Unassembled WGS sequence"/>
</dbReference>
<accession>A0A3M7PSU8</accession>
<comment type="caution">
    <text evidence="1">The sequence shown here is derived from an EMBL/GenBank/DDBJ whole genome shotgun (WGS) entry which is preliminary data.</text>
</comment>
<sequence>MNILNGENLNILSFMNNNELINVIESPTRTCWKYNNGINETNKSETLIDVVLHNGNLVEQAKVVNCPFSDHDFIVVNIKMVKPQEAHKTIKCRNLNNKNLEIVNDLLDKINFNRLANSDDINKKWGLIKSEIVKVLDEVGPIKTVRLRNKNIFPWFDDELLYARYCRDSNYKNLVKTGNY</sequence>
<dbReference type="SUPFAM" id="SSF56219">
    <property type="entry name" value="DNase I-like"/>
    <property type="match status" value="1"/>
</dbReference>
<dbReference type="PANTHER" id="PTHR33395:SF22">
    <property type="entry name" value="REVERSE TRANSCRIPTASE DOMAIN-CONTAINING PROTEIN"/>
    <property type="match status" value="1"/>
</dbReference>
<name>A0A3M7PSU8_BRAPC</name>
<keyword evidence="1" id="KW-0808">Transferase</keyword>
<dbReference type="GO" id="GO:0003964">
    <property type="term" value="F:RNA-directed DNA polymerase activity"/>
    <property type="evidence" value="ECO:0007669"/>
    <property type="project" value="UniProtKB-KW"/>
</dbReference>
<proteinExistence type="predicted"/>
<dbReference type="InterPro" id="IPR036691">
    <property type="entry name" value="Endo/exonu/phosph_ase_sf"/>
</dbReference>
<organism evidence="1 2">
    <name type="scientific">Brachionus plicatilis</name>
    <name type="common">Marine rotifer</name>
    <name type="synonym">Brachionus muelleri</name>
    <dbReference type="NCBI Taxonomy" id="10195"/>
    <lineage>
        <taxon>Eukaryota</taxon>
        <taxon>Metazoa</taxon>
        <taxon>Spiralia</taxon>
        <taxon>Gnathifera</taxon>
        <taxon>Rotifera</taxon>
        <taxon>Eurotatoria</taxon>
        <taxon>Monogononta</taxon>
        <taxon>Pseudotrocha</taxon>
        <taxon>Ploima</taxon>
        <taxon>Brachionidae</taxon>
        <taxon>Brachionus</taxon>
    </lineage>
</organism>
<dbReference type="PANTHER" id="PTHR33395">
    <property type="entry name" value="TRANSCRIPTASE, PUTATIVE-RELATED-RELATED"/>
    <property type="match status" value="1"/>
</dbReference>
<gene>
    <name evidence="1" type="ORF">BpHYR1_051574</name>
</gene>
<keyword evidence="1" id="KW-0695">RNA-directed DNA polymerase</keyword>
<evidence type="ECO:0000313" key="1">
    <source>
        <dbReference type="EMBL" id="RNA01855.1"/>
    </source>
</evidence>
<keyword evidence="2" id="KW-1185">Reference proteome</keyword>
<dbReference type="GO" id="GO:0061343">
    <property type="term" value="P:cell adhesion involved in heart morphogenesis"/>
    <property type="evidence" value="ECO:0007669"/>
    <property type="project" value="TreeGrafter"/>
</dbReference>